<dbReference type="EMBL" id="GIFC01011387">
    <property type="protein sequence ID" value="MXU93470.1"/>
    <property type="molecule type" value="Transcribed_RNA"/>
</dbReference>
<organism evidence="3">
    <name type="scientific">Ixodes ricinus</name>
    <name type="common">Common tick</name>
    <name type="synonym">Acarus ricinus</name>
    <dbReference type="NCBI Taxonomy" id="34613"/>
    <lineage>
        <taxon>Eukaryota</taxon>
        <taxon>Metazoa</taxon>
        <taxon>Ecdysozoa</taxon>
        <taxon>Arthropoda</taxon>
        <taxon>Chelicerata</taxon>
        <taxon>Arachnida</taxon>
        <taxon>Acari</taxon>
        <taxon>Parasitiformes</taxon>
        <taxon>Ixodida</taxon>
        <taxon>Ixodoidea</taxon>
        <taxon>Ixodidae</taxon>
        <taxon>Ixodinae</taxon>
        <taxon>Ixodes</taxon>
    </lineage>
</organism>
<proteinExistence type="predicted"/>
<feature type="transmembrane region" description="Helical" evidence="2">
    <location>
        <begin position="57"/>
        <end position="76"/>
    </location>
</feature>
<evidence type="ECO:0000256" key="1">
    <source>
        <dbReference type="SAM" id="MobiDB-lite"/>
    </source>
</evidence>
<keyword evidence="2" id="KW-1133">Transmembrane helix</keyword>
<accession>A0A6B0UUG2</accession>
<keyword evidence="2" id="KW-0472">Membrane</keyword>
<feature type="region of interest" description="Disordered" evidence="1">
    <location>
        <begin position="84"/>
        <end position="106"/>
    </location>
</feature>
<protein>
    <submittedName>
        <fullName evidence="3">Uncharacterized protein</fullName>
    </submittedName>
</protein>
<evidence type="ECO:0000313" key="3">
    <source>
        <dbReference type="EMBL" id="MXU93470.1"/>
    </source>
</evidence>
<feature type="region of interest" description="Disordered" evidence="1">
    <location>
        <begin position="125"/>
        <end position="146"/>
    </location>
</feature>
<sequence length="146" mass="15555">MLFWKVSNASSSLSKLRSFFFLGLAGLAGEVSLDSTSSAFFFFFFFSSCVEPSDVESLILSFFFFFFFFSCCGATLSSDMETVSAADSPSLPRSPSVAPPPVEEAPSSPGCFLLARPAPFRTDGVFGSSAARGRGRPVVKSSSGSR</sequence>
<name>A0A6B0UUG2_IXORI</name>
<keyword evidence="2" id="KW-0812">Transmembrane</keyword>
<dbReference type="AlphaFoldDB" id="A0A6B0UUG2"/>
<reference evidence="3" key="1">
    <citation type="submission" date="2019-12" db="EMBL/GenBank/DDBJ databases">
        <title>An insight into the sialome of adult female Ixodes ricinus ticks feeding for 6 days.</title>
        <authorList>
            <person name="Perner J."/>
            <person name="Ribeiro J.M.C."/>
        </authorList>
    </citation>
    <scope>NUCLEOTIDE SEQUENCE</scope>
    <source>
        <strain evidence="3">Semi-engorged</strain>
        <tissue evidence="3">Salivary glands</tissue>
    </source>
</reference>
<evidence type="ECO:0000256" key="2">
    <source>
        <dbReference type="SAM" id="Phobius"/>
    </source>
</evidence>